<name>A0A0M9GMV7_9HYPH</name>
<comment type="subcellular location">
    <subcellularLocation>
        <location evidence="1">Membrane</location>
        <topology evidence="1">Multi-pass membrane protein</topology>
    </subcellularLocation>
</comment>
<sequence length="508" mass="56267">MNPSDSESVAQLFERIPLLFLPVLLHFFSQANPEKLLLWVVRGAVCGVLMAVAQWGAVNYLNLSLAMRLSENSNVFGYMCSLLFVFLCLGIVMVPDKITKLASCIALVFCALLVANSGSRTSILAIVIISLLMVWGYGPRGKVWARIFAAAILVMIFALLINITNVGDRTMKFLDRVIEADMNIMEFDPIRIAVWGCGLQIGGEAPILGRGHDYALDKMRPCVSSSLDRVFEFSHFHNLFIDQFAKSGVVGVLSAILLLFLPILLISRARKLGDIPQGLTFGVLGIWAVQTTGSLFNIGFGHDAIDAGFVYSNALLFGVINTRFRREKQSELKEEPHSAATVLDADRHFMKVFSLGGCFVLVLCIAAFLWVGNTIGFNRITTAIGGYSLPAEDVKQARKAAEELKGFVDRLQIELDKAESQIKLPDTERFHDATLVWRDEYMKLSSTARKLQDILIRKDGENYKILLSGPICPIAISSKLFHADPRRKSDYATLCTYFAVWGGEGESY</sequence>
<evidence type="ECO:0000256" key="5">
    <source>
        <dbReference type="SAM" id="Coils"/>
    </source>
</evidence>
<dbReference type="Pfam" id="PF04932">
    <property type="entry name" value="Wzy_C"/>
    <property type="match status" value="1"/>
</dbReference>
<evidence type="ECO:0000256" key="6">
    <source>
        <dbReference type="SAM" id="Phobius"/>
    </source>
</evidence>
<accession>A0A0M9GMV7</accession>
<dbReference type="InterPro" id="IPR051533">
    <property type="entry name" value="WaaL-like"/>
</dbReference>
<dbReference type="InterPro" id="IPR007016">
    <property type="entry name" value="O-antigen_ligase-rel_domated"/>
</dbReference>
<feature type="transmembrane region" description="Helical" evidence="6">
    <location>
        <begin position="143"/>
        <end position="163"/>
    </location>
</feature>
<keyword evidence="2 6" id="KW-0812">Transmembrane</keyword>
<dbReference type="PATRIC" id="fig|1514904.3.peg.793"/>
<dbReference type="AlphaFoldDB" id="A0A0M9GMV7"/>
<evidence type="ECO:0000313" key="9">
    <source>
        <dbReference type="Proteomes" id="UP000038011"/>
    </source>
</evidence>
<dbReference type="Proteomes" id="UP000038011">
    <property type="component" value="Unassembled WGS sequence"/>
</dbReference>
<feature type="domain" description="O-antigen ligase-related" evidence="7">
    <location>
        <begin position="105"/>
        <end position="254"/>
    </location>
</feature>
<feature type="transmembrane region" description="Helical" evidence="6">
    <location>
        <begin position="36"/>
        <end position="55"/>
    </location>
</feature>
<evidence type="ECO:0000256" key="1">
    <source>
        <dbReference type="ARBA" id="ARBA00004141"/>
    </source>
</evidence>
<keyword evidence="3 6" id="KW-1133">Transmembrane helix</keyword>
<feature type="transmembrane region" description="Helical" evidence="6">
    <location>
        <begin position="12"/>
        <end position="29"/>
    </location>
</feature>
<dbReference type="STRING" id="1514904.SU32_09815"/>
<feature type="transmembrane region" description="Helical" evidence="6">
    <location>
        <begin position="278"/>
        <end position="298"/>
    </location>
</feature>
<protein>
    <recommendedName>
        <fullName evidence="7">O-antigen ligase-related domain-containing protein</fullName>
    </recommendedName>
</protein>
<comment type="caution">
    <text evidence="8">The sequence shown here is derived from an EMBL/GenBank/DDBJ whole genome shotgun (WGS) entry which is preliminary data.</text>
</comment>
<keyword evidence="5" id="KW-0175">Coiled coil</keyword>
<feature type="transmembrane region" description="Helical" evidence="6">
    <location>
        <begin position="244"/>
        <end position="266"/>
    </location>
</feature>
<feature type="coiled-coil region" evidence="5">
    <location>
        <begin position="394"/>
        <end position="421"/>
    </location>
</feature>
<proteinExistence type="predicted"/>
<keyword evidence="9" id="KW-1185">Reference proteome</keyword>
<evidence type="ECO:0000256" key="3">
    <source>
        <dbReference type="ARBA" id="ARBA00022989"/>
    </source>
</evidence>
<evidence type="ECO:0000256" key="4">
    <source>
        <dbReference type="ARBA" id="ARBA00023136"/>
    </source>
</evidence>
<dbReference type="EMBL" id="JXMU01000013">
    <property type="protein sequence ID" value="KPB01176.1"/>
    <property type="molecule type" value="Genomic_DNA"/>
</dbReference>
<reference evidence="8 9" key="1">
    <citation type="submission" date="2015-01" db="EMBL/GenBank/DDBJ databases">
        <title>Ahrensia donghaiensis sp. nov., a novel dimethylsulphoniopropionate-cleavage bacterium isolated from seawater and emended descriptions of the genus Ahrensia and Ahrensia kielensis.</title>
        <authorList>
            <person name="Liu J."/>
        </authorList>
    </citation>
    <scope>NUCLEOTIDE SEQUENCE [LARGE SCALE GENOMIC DNA]</scope>
    <source>
        <strain evidence="8 9">LZD062</strain>
    </source>
</reference>
<feature type="transmembrane region" description="Helical" evidence="6">
    <location>
        <begin position="75"/>
        <end position="93"/>
    </location>
</feature>
<gene>
    <name evidence="8" type="ORF">SU32_09815</name>
</gene>
<dbReference type="PANTHER" id="PTHR37422">
    <property type="entry name" value="TEICHURONIC ACID BIOSYNTHESIS PROTEIN TUAE"/>
    <property type="match status" value="1"/>
</dbReference>
<feature type="transmembrane region" description="Helical" evidence="6">
    <location>
        <begin position="352"/>
        <end position="371"/>
    </location>
</feature>
<organism evidence="8 9">
    <name type="scientific">Ahrensia marina</name>
    <dbReference type="NCBI Taxonomy" id="1514904"/>
    <lineage>
        <taxon>Bacteria</taxon>
        <taxon>Pseudomonadati</taxon>
        <taxon>Pseudomonadota</taxon>
        <taxon>Alphaproteobacteria</taxon>
        <taxon>Hyphomicrobiales</taxon>
        <taxon>Ahrensiaceae</taxon>
        <taxon>Ahrensia</taxon>
    </lineage>
</organism>
<evidence type="ECO:0000313" key="8">
    <source>
        <dbReference type="EMBL" id="KPB01176.1"/>
    </source>
</evidence>
<dbReference type="GO" id="GO:0016020">
    <property type="term" value="C:membrane"/>
    <property type="evidence" value="ECO:0007669"/>
    <property type="project" value="UniProtKB-SubCell"/>
</dbReference>
<evidence type="ECO:0000256" key="2">
    <source>
        <dbReference type="ARBA" id="ARBA00022692"/>
    </source>
</evidence>
<evidence type="ECO:0000259" key="7">
    <source>
        <dbReference type="Pfam" id="PF04932"/>
    </source>
</evidence>
<keyword evidence="4 6" id="KW-0472">Membrane</keyword>
<dbReference type="PANTHER" id="PTHR37422:SF13">
    <property type="entry name" value="LIPOPOLYSACCHARIDE BIOSYNTHESIS PROTEIN PA4999-RELATED"/>
    <property type="match status" value="1"/>
</dbReference>